<organism evidence="3 4">
    <name type="scientific">Aerophobetes bacterium</name>
    <dbReference type="NCBI Taxonomy" id="2030807"/>
    <lineage>
        <taxon>Bacteria</taxon>
        <taxon>Candidatus Aerophobota</taxon>
    </lineage>
</organism>
<proteinExistence type="predicted"/>
<dbReference type="Proteomes" id="UP000279422">
    <property type="component" value="Unassembled WGS sequence"/>
</dbReference>
<comment type="caution">
    <text evidence="3">The sequence shown here is derived from an EMBL/GenBank/DDBJ whole genome shotgun (WGS) entry which is preliminary data.</text>
</comment>
<dbReference type="InterPro" id="IPR018247">
    <property type="entry name" value="EF_Hand_1_Ca_BS"/>
</dbReference>
<dbReference type="PROSITE" id="PS50222">
    <property type="entry name" value="EF_HAND_2"/>
    <property type="match status" value="1"/>
</dbReference>
<sequence>MNKRGIPKDSGFTLIEVVVAVAILAFAIFSTWRVISSSVSSITRQEKQVKALHIGQACLGRLEGEDFSKVIPENFVATSSGLINYKLNESEILNKDQIVDKNGDGVVDKKDFEVYVYRNGTINPAQEGWSFDPDNLEIQNISVTAGDEVYINYAYYSLVDEGGTIPSSDGEGIKRGTIKLITDPGNLSSITVEELSSASPIYPVNYSSDTCELSFASSDETKSVWIYYLPERTTADTNGDGYQDPTDDSIVGVVQGSFWDIGSGSTTTAVTNTKRVSVTEFWKQEEEIRKVELKTFIQR</sequence>
<feature type="domain" description="EF-hand" evidence="2">
    <location>
        <begin position="97"/>
        <end position="122"/>
    </location>
</feature>
<reference evidence="3 4" key="1">
    <citation type="submission" date="2018-06" db="EMBL/GenBank/DDBJ databases">
        <title>Extensive metabolic versatility and redundancy in microbially diverse, dynamic hydrothermal sediments.</title>
        <authorList>
            <person name="Dombrowski N."/>
            <person name="Teske A."/>
            <person name="Baker B.J."/>
        </authorList>
    </citation>
    <scope>NUCLEOTIDE SEQUENCE [LARGE SCALE GENOMIC DNA]</scope>
    <source>
        <strain evidence="3">B47_G16</strain>
    </source>
</reference>
<gene>
    <name evidence="3" type="ORF">DRJ00_08045</name>
</gene>
<name>A0A497E1Z7_UNCAE</name>
<dbReference type="InterPro" id="IPR012902">
    <property type="entry name" value="N_methyl_site"/>
</dbReference>
<dbReference type="EMBL" id="QMPZ01000164">
    <property type="protein sequence ID" value="RLE07491.1"/>
    <property type="molecule type" value="Genomic_DNA"/>
</dbReference>
<dbReference type="AlphaFoldDB" id="A0A497E1Z7"/>
<dbReference type="InterPro" id="IPR002048">
    <property type="entry name" value="EF_hand_dom"/>
</dbReference>
<evidence type="ECO:0000313" key="4">
    <source>
        <dbReference type="Proteomes" id="UP000279422"/>
    </source>
</evidence>
<dbReference type="NCBIfam" id="TIGR02532">
    <property type="entry name" value="IV_pilin_GFxxxE"/>
    <property type="match status" value="1"/>
</dbReference>
<feature type="transmembrane region" description="Helical" evidence="1">
    <location>
        <begin position="12"/>
        <end position="35"/>
    </location>
</feature>
<keyword evidence="1" id="KW-0812">Transmembrane</keyword>
<evidence type="ECO:0000256" key="1">
    <source>
        <dbReference type="SAM" id="Phobius"/>
    </source>
</evidence>
<dbReference type="Pfam" id="PF07963">
    <property type="entry name" value="N_methyl"/>
    <property type="match status" value="1"/>
</dbReference>
<protein>
    <recommendedName>
        <fullName evidence="2">EF-hand domain-containing protein</fullName>
    </recommendedName>
</protein>
<evidence type="ECO:0000313" key="3">
    <source>
        <dbReference type="EMBL" id="RLE07491.1"/>
    </source>
</evidence>
<dbReference type="PROSITE" id="PS00018">
    <property type="entry name" value="EF_HAND_1"/>
    <property type="match status" value="1"/>
</dbReference>
<evidence type="ECO:0000259" key="2">
    <source>
        <dbReference type="PROSITE" id="PS50222"/>
    </source>
</evidence>
<keyword evidence="1" id="KW-1133">Transmembrane helix</keyword>
<keyword evidence="1" id="KW-0472">Membrane</keyword>
<dbReference type="GO" id="GO:0005509">
    <property type="term" value="F:calcium ion binding"/>
    <property type="evidence" value="ECO:0007669"/>
    <property type="project" value="InterPro"/>
</dbReference>
<accession>A0A497E1Z7</accession>